<dbReference type="PANTHER" id="PTHR43386">
    <property type="entry name" value="OLIGOPEPTIDE TRANSPORT SYSTEM PERMEASE PROTEIN APPC"/>
    <property type="match status" value="1"/>
</dbReference>
<feature type="domain" description="ABC transmembrane type-1" evidence="9">
    <location>
        <begin position="96"/>
        <end position="281"/>
    </location>
</feature>
<feature type="transmembrane region" description="Helical" evidence="7">
    <location>
        <begin position="88"/>
        <end position="120"/>
    </location>
</feature>
<dbReference type="AlphaFoldDB" id="A0A7W5GFT8"/>
<feature type="region of interest" description="Disordered" evidence="8">
    <location>
        <begin position="1"/>
        <end position="23"/>
    </location>
</feature>
<evidence type="ECO:0000313" key="11">
    <source>
        <dbReference type="Proteomes" id="UP000543579"/>
    </source>
</evidence>
<feature type="transmembrane region" description="Helical" evidence="7">
    <location>
        <begin position="261"/>
        <end position="280"/>
    </location>
</feature>
<keyword evidence="5 7" id="KW-1133">Transmembrane helix</keyword>
<name>A0A7W5GFT8_9MICO</name>
<dbReference type="InterPro" id="IPR050366">
    <property type="entry name" value="BP-dependent_transpt_permease"/>
</dbReference>
<dbReference type="Gene3D" id="1.10.3720.10">
    <property type="entry name" value="MetI-like"/>
    <property type="match status" value="1"/>
</dbReference>
<evidence type="ECO:0000256" key="7">
    <source>
        <dbReference type="RuleBase" id="RU363032"/>
    </source>
</evidence>
<organism evidence="10 11">
    <name type="scientific">Microbacterium proteolyticum</name>
    <dbReference type="NCBI Taxonomy" id="1572644"/>
    <lineage>
        <taxon>Bacteria</taxon>
        <taxon>Bacillati</taxon>
        <taxon>Actinomycetota</taxon>
        <taxon>Actinomycetes</taxon>
        <taxon>Micrococcales</taxon>
        <taxon>Microbacteriaceae</taxon>
        <taxon>Microbacterium</taxon>
    </lineage>
</organism>
<dbReference type="PANTHER" id="PTHR43386:SF1">
    <property type="entry name" value="D,D-DIPEPTIDE TRANSPORT SYSTEM PERMEASE PROTEIN DDPC-RELATED"/>
    <property type="match status" value="1"/>
</dbReference>
<comment type="subcellular location">
    <subcellularLocation>
        <location evidence="1 7">Cell membrane</location>
        <topology evidence="1 7">Multi-pass membrane protein</topology>
    </subcellularLocation>
</comment>
<gene>
    <name evidence="10" type="ORF">FHS07_001567</name>
</gene>
<accession>A0A7W5GFT8</accession>
<protein>
    <submittedName>
        <fullName evidence="10">Peptide/nickel transport system permease protein</fullName>
    </submittedName>
</protein>
<dbReference type="Pfam" id="PF00528">
    <property type="entry name" value="BPD_transp_1"/>
    <property type="match status" value="1"/>
</dbReference>
<reference evidence="10 11" key="1">
    <citation type="submission" date="2020-08" db="EMBL/GenBank/DDBJ databases">
        <title>Genomic Encyclopedia of Type Strains, Phase III (KMG-III): the genomes of soil and plant-associated and newly described type strains.</title>
        <authorList>
            <person name="Whitman W."/>
        </authorList>
    </citation>
    <scope>NUCLEOTIDE SEQUENCE [LARGE SCALE GENOMIC DNA]</scope>
    <source>
        <strain evidence="10 11">CECT 8356</strain>
    </source>
</reference>
<evidence type="ECO:0000256" key="4">
    <source>
        <dbReference type="ARBA" id="ARBA00022692"/>
    </source>
</evidence>
<evidence type="ECO:0000256" key="1">
    <source>
        <dbReference type="ARBA" id="ARBA00004651"/>
    </source>
</evidence>
<dbReference type="InterPro" id="IPR000515">
    <property type="entry name" value="MetI-like"/>
</dbReference>
<evidence type="ECO:0000256" key="2">
    <source>
        <dbReference type="ARBA" id="ARBA00022448"/>
    </source>
</evidence>
<dbReference type="RefSeq" id="WP_183419256.1">
    <property type="nucleotide sequence ID" value="NZ_JACHXY010000001.1"/>
</dbReference>
<dbReference type="PROSITE" id="PS50928">
    <property type="entry name" value="ABC_TM1"/>
    <property type="match status" value="1"/>
</dbReference>
<evidence type="ECO:0000259" key="9">
    <source>
        <dbReference type="PROSITE" id="PS50928"/>
    </source>
</evidence>
<dbReference type="GO" id="GO:0005886">
    <property type="term" value="C:plasma membrane"/>
    <property type="evidence" value="ECO:0007669"/>
    <property type="project" value="UniProtKB-SubCell"/>
</dbReference>
<keyword evidence="4 7" id="KW-0812">Transmembrane</keyword>
<evidence type="ECO:0000256" key="3">
    <source>
        <dbReference type="ARBA" id="ARBA00022475"/>
    </source>
</evidence>
<dbReference type="GO" id="GO:0055085">
    <property type="term" value="P:transmembrane transport"/>
    <property type="evidence" value="ECO:0007669"/>
    <property type="project" value="InterPro"/>
</dbReference>
<comment type="similarity">
    <text evidence="7">Belongs to the binding-protein-dependent transport system permease family.</text>
</comment>
<evidence type="ECO:0000313" key="10">
    <source>
        <dbReference type="EMBL" id="MBB3157883.1"/>
    </source>
</evidence>
<evidence type="ECO:0000256" key="5">
    <source>
        <dbReference type="ARBA" id="ARBA00022989"/>
    </source>
</evidence>
<dbReference type="SUPFAM" id="SSF161098">
    <property type="entry name" value="MetI-like"/>
    <property type="match status" value="1"/>
</dbReference>
<keyword evidence="3" id="KW-1003">Cell membrane</keyword>
<feature type="transmembrane region" description="Helical" evidence="7">
    <location>
        <begin position="141"/>
        <end position="168"/>
    </location>
</feature>
<keyword evidence="2 7" id="KW-0813">Transport</keyword>
<keyword evidence="6 7" id="KW-0472">Membrane</keyword>
<evidence type="ECO:0000256" key="6">
    <source>
        <dbReference type="ARBA" id="ARBA00023136"/>
    </source>
</evidence>
<sequence>MTTVALPPIPEAATSAPPPRSRRRRLRPSAVVGIVMLAVVIGATALRPVLPGFDPFGQDLSRALLPPFVDPAHPLGTDPLGRDLFSRIALASAVTLGITVAIVCLNAVIGTTVGILAGFFGGRIESALSVLSNTVLAMPVVLLLIAVCAVVPPSAGLTILVVGCTWWVGYARVTRNVAAALRAQDFVVAPRTQGADRFWSLTRHVLPNVWPHTLIIAATDIATIVLIEASLEYLGLGVQPPTPSWGAMIYDGQKYLATDPWLVILPGVAMFLAVGGVQFLSQQFTAEARGAFLRKGARR</sequence>
<dbReference type="Proteomes" id="UP000543579">
    <property type="component" value="Unassembled WGS sequence"/>
</dbReference>
<comment type="caution">
    <text evidence="10">The sequence shown here is derived from an EMBL/GenBank/DDBJ whole genome shotgun (WGS) entry which is preliminary data.</text>
</comment>
<feature type="transmembrane region" description="Helical" evidence="7">
    <location>
        <begin position="30"/>
        <end position="50"/>
    </location>
</feature>
<evidence type="ECO:0000256" key="8">
    <source>
        <dbReference type="SAM" id="MobiDB-lite"/>
    </source>
</evidence>
<proteinExistence type="inferred from homology"/>
<dbReference type="InterPro" id="IPR035906">
    <property type="entry name" value="MetI-like_sf"/>
</dbReference>
<dbReference type="EMBL" id="JACHXY010000001">
    <property type="protein sequence ID" value="MBB3157883.1"/>
    <property type="molecule type" value="Genomic_DNA"/>
</dbReference>
<dbReference type="CDD" id="cd06261">
    <property type="entry name" value="TM_PBP2"/>
    <property type="match status" value="1"/>
</dbReference>